<dbReference type="InterPro" id="IPR000048">
    <property type="entry name" value="IQ_motif_EF-hand-BS"/>
</dbReference>
<organism evidence="1 2">
    <name type="scientific">Ensete ventricosum</name>
    <name type="common">Abyssinian banana</name>
    <name type="synonym">Musa ensete</name>
    <dbReference type="NCBI Taxonomy" id="4639"/>
    <lineage>
        <taxon>Eukaryota</taxon>
        <taxon>Viridiplantae</taxon>
        <taxon>Streptophyta</taxon>
        <taxon>Embryophyta</taxon>
        <taxon>Tracheophyta</taxon>
        <taxon>Spermatophyta</taxon>
        <taxon>Magnoliopsida</taxon>
        <taxon>Liliopsida</taxon>
        <taxon>Zingiberales</taxon>
        <taxon>Musaceae</taxon>
        <taxon>Ensete</taxon>
    </lineage>
</organism>
<protein>
    <submittedName>
        <fullName evidence="1">Uncharacterized protein</fullName>
    </submittedName>
</protein>
<reference evidence="1 2" key="1">
    <citation type="journal article" date="2014" name="Agronomy (Basel)">
        <title>A Draft Genome Sequence for Ensete ventricosum, the Drought-Tolerant Tree Against Hunger.</title>
        <authorList>
            <person name="Harrison J."/>
            <person name="Moore K.A."/>
            <person name="Paszkiewicz K."/>
            <person name="Jones T."/>
            <person name="Grant M."/>
            <person name="Ambacheew D."/>
            <person name="Muzemil S."/>
            <person name="Studholme D.J."/>
        </authorList>
    </citation>
    <scope>NUCLEOTIDE SEQUENCE [LARGE SCALE GENOMIC DNA]</scope>
</reference>
<name>A0A426YS14_ENSVE</name>
<dbReference type="Proteomes" id="UP000287651">
    <property type="component" value="Unassembled WGS sequence"/>
</dbReference>
<proteinExistence type="predicted"/>
<comment type="caution">
    <text evidence="1">The sequence shown here is derived from an EMBL/GenBank/DDBJ whole genome shotgun (WGS) entry which is preliminary data.</text>
</comment>
<dbReference type="AlphaFoldDB" id="A0A426YS14"/>
<dbReference type="PROSITE" id="PS50096">
    <property type="entry name" value="IQ"/>
    <property type="match status" value="1"/>
</dbReference>
<sequence length="192" mass="20587">MARAWRWLGAARRALARSSCTSATDLDAIRNTTTTIYNPMTVAAAEEGEAEVSVSKNSSHHPREDETVAYRDAFSREDLAAITIQACFRGHLVRELFALCVYVLFGLQWLSSAAAACAPHRAWLSWWWWWAGAASVSGAEEPGEAAGRGAGRVRAAAGADRHSLHAGARAVAGAGAGEAATGWIRGGWLHLW</sequence>
<dbReference type="Pfam" id="PF00612">
    <property type="entry name" value="IQ"/>
    <property type="match status" value="1"/>
</dbReference>
<dbReference type="SMART" id="SM00015">
    <property type="entry name" value="IQ"/>
    <property type="match status" value="1"/>
</dbReference>
<gene>
    <name evidence="1" type="ORF">B296_00027635</name>
</gene>
<evidence type="ECO:0000313" key="1">
    <source>
        <dbReference type="EMBL" id="RRT54514.1"/>
    </source>
</evidence>
<dbReference type="EMBL" id="AMZH03010567">
    <property type="protein sequence ID" value="RRT54514.1"/>
    <property type="molecule type" value="Genomic_DNA"/>
</dbReference>
<evidence type="ECO:0000313" key="2">
    <source>
        <dbReference type="Proteomes" id="UP000287651"/>
    </source>
</evidence>
<accession>A0A426YS14</accession>